<keyword evidence="3" id="KW-1185">Reference proteome</keyword>
<dbReference type="InterPro" id="IPR025643">
    <property type="entry name" value="R2K_3"/>
</dbReference>
<reference evidence="2 3" key="1">
    <citation type="submission" date="2024-09" db="EMBL/GenBank/DDBJ databases">
        <authorList>
            <person name="Sun Q."/>
            <person name="Mori K."/>
        </authorList>
    </citation>
    <scope>NUCLEOTIDE SEQUENCE [LARGE SCALE GENOMIC DNA]</scope>
    <source>
        <strain evidence="2 3">JCM 13503</strain>
    </source>
</reference>
<sequence length="305" mass="34115">MLLFPAQPFAERVPDDAYADEVAAAERLGLTTALVDVEALMESNTRRALRGVRAAEAEQTAIYRGWMLRPEVYAALYGALLEKQWRLINTPAQYRHTHYLPESYPLIAPHSPLTRWLPAQAAEDAGPADLINLLAPFGARAVIVKDYVKSRKHEWHDACFIPDASATEAALKVIQTFLDRQGSEFQGGVVLREFEAFMPLTQHSKSGMPLTREYRLFFAAGQIIGAYEYWEEGDYPGEAVPLELFKAVGKQIQSRFLTMDIAQRTDGVWRIMELGDGQVAGLPERADRDTFYAALGRLLRGSSPV</sequence>
<proteinExistence type="predicted"/>
<dbReference type="RefSeq" id="WP_380012560.1">
    <property type="nucleotide sequence ID" value="NZ_JBHLYR010000051.1"/>
</dbReference>
<evidence type="ECO:0000259" key="1">
    <source>
        <dbReference type="Pfam" id="PF14243"/>
    </source>
</evidence>
<dbReference type="Proteomes" id="UP001589733">
    <property type="component" value="Unassembled WGS sequence"/>
</dbReference>
<evidence type="ECO:0000313" key="3">
    <source>
        <dbReference type="Proteomes" id="UP001589733"/>
    </source>
</evidence>
<name>A0ABV6B3T1_9DEIO</name>
<dbReference type="EMBL" id="JBHLYR010000051">
    <property type="protein sequence ID" value="MFB9993536.1"/>
    <property type="molecule type" value="Genomic_DNA"/>
</dbReference>
<comment type="caution">
    <text evidence="2">The sequence shown here is derived from an EMBL/GenBank/DDBJ whole genome shotgun (WGS) entry which is preliminary data.</text>
</comment>
<accession>A0ABV6B3T1</accession>
<feature type="domain" description="ATP-grasp" evidence="1">
    <location>
        <begin position="139"/>
        <end position="295"/>
    </location>
</feature>
<evidence type="ECO:0000313" key="2">
    <source>
        <dbReference type="EMBL" id="MFB9993536.1"/>
    </source>
</evidence>
<organism evidence="2 3">
    <name type="scientific">Deinococcus oregonensis</name>
    <dbReference type="NCBI Taxonomy" id="1805970"/>
    <lineage>
        <taxon>Bacteria</taxon>
        <taxon>Thermotogati</taxon>
        <taxon>Deinococcota</taxon>
        <taxon>Deinococci</taxon>
        <taxon>Deinococcales</taxon>
        <taxon>Deinococcaceae</taxon>
        <taxon>Deinococcus</taxon>
    </lineage>
</organism>
<protein>
    <submittedName>
        <fullName evidence="2">ATP-grasp domain-containing protein</fullName>
    </submittedName>
</protein>
<gene>
    <name evidence="2" type="ORF">ACFFLM_16335</name>
</gene>
<dbReference type="Pfam" id="PF14243">
    <property type="entry name" value="R2K_3"/>
    <property type="match status" value="1"/>
</dbReference>